<accession>A0A5B7K0M1</accession>
<dbReference type="EMBL" id="VSRR010129364">
    <property type="protein sequence ID" value="MPD01963.1"/>
    <property type="molecule type" value="Genomic_DNA"/>
</dbReference>
<evidence type="ECO:0000313" key="3">
    <source>
        <dbReference type="Proteomes" id="UP000324222"/>
    </source>
</evidence>
<reference evidence="2 3" key="1">
    <citation type="submission" date="2019-05" db="EMBL/GenBank/DDBJ databases">
        <title>Another draft genome of Portunus trituberculatus and its Hox gene families provides insights of decapod evolution.</title>
        <authorList>
            <person name="Jeong J.-H."/>
            <person name="Song I."/>
            <person name="Kim S."/>
            <person name="Choi T."/>
            <person name="Kim D."/>
            <person name="Ryu S."/>
            <person name="Kim W."/>
        </authorList>
    </citation>
    <scope>NUCLEOTIDE SEQUENCE [LARGE SCALE GENOMIC DNA]</scope>
    <source>
        <tissue evidence="2">Muscle</tissue>
    </source>
</reference>
<evidence type="ECO:0000256" key="1">
    <source>
        <dbReference type="SAM" id="MobiDB-lite"/>
    </source>
</evidence>
<keyword evidence="3" id="KW-1185">Reference proteome</keyword>
<comment type="caution">
    <text evidence="2">The sequence shown here is derived from an EMBL/GenBank/DDBJ whole genome shotgun (WGS) entry which is preliminary data.</text>
</comment>
<protein>
    <submittedName>
        <fullName evidence="2">Uncharacterized protein</fullName>
    </submittedName>
</protein>
<feature type="compositionally biased region" description="Acidic residues" evidence="1">
    <location>
        <begin position="39"/>
        <end position="48"/>
    </location>
</feature>
<feature type="region of interest" description="Disordered" evidence="1">
    <location>
        <begin position="1"/>
        <end position="83"/>
    </location>
</feature>
<gene>
    <name evidence="2" type="ORF">E2C01_097515</name>
</gene>
<dbReference type="AlphaFoldDB" id="A0A5B7K0M1"/>
<organism evidence="2 3">
    <name type="scientific">Portunus trituberculatus</name>
    <name type="common">Swimming crab</name>
    <name type="synonym">Neptunus trituberculatus</name>
    <dbReference type="NCBI Taxonomy" id="210409"/>
    <lineage>
        <taxon>Eukaryota</taxon>
        <taxon>Metazoa</taxon>
        <taxon>Ecdysozoa</taxon>
        <taxon>Arthropoda</taxon>
        <taxon>Crustacea</taxon>
        <taxon>Multicrustacea</taxon>
        <taxon>Malacostraca</taxon>
        <taxon>Eumalacostraca</taxon>
        <taxon>Eucarida</taxon>
        <taxon>Decapoda</taxon>
        <taxon>Pleocyemata</taxon>
        <taxon>Brachyura</taxon>
        <taxon>Eubrachyura</taxon>
        <taxon>Portunoidea</taxon>
        <taxon>Portunidae</taxon>
        <taxon>Portuninae</taxon>
        <taxon>Portunus</taxon>
    </lineage>
</organism>
<dbReference type="Proteomes" id="UP000324222">
    <property type="component" value="Unassembled WGS sequence"/>
</dbReference>
<proteinExistence type="predicted"/>
<feature type="compositionally biased region" description="Basic and acidic residues" evidence="1">
    <location>
        <begin position="49"/>
        <end position="83"/>
    </location>
</feature>
<name>A0A5B7K0M1_PORTR</name>
<evidence type="ECO:0000313" key="2">
    <source>
        <dbReference type="EMBL" id="MPD01963.1"/>
    </source>
</evidence>
<feature type="compositionally biased region" description="Polar residues" evidence="1">
    <location>
        <begin position="1"/>
        <end position="29"/>
    </location>
</feature>
<sequence length="83" mass="9759">MFDNFENSSLMKRPFFSSSPGSAEFNTQVLAFHVGQSEKEEEEEEEEKSEERETGTRRGSGVKDFREKEEGMRKKKEKEEEKM</sequence>